<dbReference type="InterPro" id="IPR052349">
    <property type="entry name" value="Metallo-hydrolase_Enzymes"/>
</dbReference>
<dbReference type="GO" id="GO:0004131">
    <property type="term" value="F:cytosine deaminase activity"/>
    <property type="evidence" value="ECO:0007669"/>
    <property type="project" value="UniProtKB-EC"/>
</dbReference>
<name>A0AAW5QYT3_9HYPH</name>
<feature type="domain" description="Amidohydrolase 3" evidence="3">
    <location>
        <begin position="214"/>
        <end position="423"/>
    </location>
</feature>
<evidence type="ECO:0000256" key="1">
    <source>
        <dbReference type="ARBA" id="ARBA00022723"/>
    </source>
</evidence>
<dbReference type="FunFam" id="3.20.20.140:FF:000019">
    <property type="entry name" value="Cytosine deaminase"/>
    <property type="match status" value="1"/>
</dbReference>
<organism evidence="4 5">
    <name type="scientific">Microbaculum marinisediminis</name>
    <dbReference type="NCBI Taxonomy" id="2931392"/>
    <lineage>
        <taxon>Bacteria</taxon>
        <taxon>Pseudomonadati</taxon>
        <taxon>Pseudomonadota</taxon>
        <taxon>Alphaproteobacteria</taxon>
        <taxon>Hyphomicrobiales</taxon>
        <taxon>Tepidamorphaceae</taxon>
        <taxon>Microbaculum</taxon>
    </lineage>
</organism>
<dbReference type="SUPFAM" id="SSF51338">
    <property type="entry name" value="Composite domain of metallo-dependent hydrolases"/>
    <property type="match status" value="1"/>
</dbReference>
<dbReference type="AlphaFoldDB" id="A0AAW5QYT3"/>
<evidence type="ECO:0000259" key="3">
    <source>
        <dbReference type="Pfam" id="PF07969"/>
    </source>
</evidence>
<accession>A0AAW5QYT3</accession>
<evidence type="ECO:0000313" key="4">
    <source>
        <dbReference type="EMBL" id="MCT8971566.1"/>
    </source>
</evidence>
<dbReference type="InterPro" id="IPR032466">
    <property type="entry name" value="Metal_Hydrolase"/>
</dbReference>
<keyword evidence="1" id="KW-0479">Metal-binding</keyword>
<dbReference type="CDD" id="cd01293">
    <property type="entry name" value="Bact_CD"/>
    <property type="match status" value="1"/>
</dbReference>
<proteinExistence type="predicted"/>
<dbReference type="GO" id="GO:0046872">
    <property type="term" value="F:metal ion binding"/>
    <property type="evidence" value="ECO:0007669"/>
    <property type="project" value="UniProtKB-KW"/>
</dbReference>
<dbReference type="GO" id="GO:0006209">
    <property type="term" value="P:cytosine catabolic process"/>
    <property type="evidence" value="ECO:0007669"/>
    <property type="project" value="TreeGrafter"/>
</dbReference>
<keyword evidence="2 4" id="KW-0378">Hydrolase</keyword>
<evidence type="ECO:0000313" key="5">
    <source>
        <dbReference type="Proteomes" id="UP001320898"/>
    </source>
</evidence>
<dbReference type="Gene3D" id="3.20.20.140">
    <property type="entry name" value="Metal-dependent hydrolases"/>
    <property type="match status" value="1"/>
</dbReference>
<comment type="caution">
    <text evidence="4">The sequence shown here is derived from an EMBL/GenBank/DDBJ whole genome shotgun (WGS) entry which is preliminary data.</text>
</comment>
<dbReference type="SUPFAM" id="SSF51556">
    <property type="entry name" value="Metallo-dependent hydrolases"/>
    <property type="match status" value="1"/>
</dbReference>
<sequence length="441" mass="48014">MPTGFARVPPAGRFLIANATIPAALVETDAPLTDAGDGLVRAEIEIDGATIAAIRTPGTVETGGLPALDLDDGLAWPGFVDMHTHIDKGHIWPRRPNPDGTFFGALDAVQADREANWSARDVARRMDFSLRCAHAHGTVLLRTHIDSLPPQHKISWPVFSEMRDRWSGRIDLQGVALVPIEVAEDRAFLEEIAALVKAHGGIMGCVTYMHPGLDGLLDAVIAVAEKHGLDLDFHTDESQDPGERSLAHVAEAILRTRFEGKVVCGHCCSLTRQPADEAARTIERVAEAGIAIVSLPMCNMYLQDRESGRTPLSRGVTMLHELAAAGVEVAVASDNTRDPFYAYGDLDMLEVFRETVRIGQFDHPFGDWPATVGATPGRVLGRPDRGVLRAGAPADIVLFRARSWTELLARPQSDRTVLRNGRPIDKTLPDYRELDDMFAGN</sequence>
<dbReference type="InterPro" id="IPR013108">
    <property type="entry name" value="Amidohydro_3"/>
</dbReference>
<dbReference type="RefSeq" id="WP_261615144.1">
    <property type="nucleotide sequence ID" value="NZ_JALIDZ010000003.1"/>
</dbReference>
<dbReference type="Pfam" id="PF07969">
    <property type="entry name" value="Amidohydro_3"/>
    <property type="match status" value="1"/>
</dbReference>
<dbReference type="GO" id="GO:0035888">
    <property type="term" value="F:isoguanine deaminase activity"/>
    <property type="evidence" value="ECO:0007669"/>
    <property type="project" value="TreeGrafter"/>
</dbReference>
<evidence type="ECO:0000256" key="2">
    <source>
        <dbReference type="ARBA" id="ARBA00022801"/>
    </source>
</evidence>
<dbReference type="PANTHER" id="PTHR32027:SF0">
    <property type="entry name" value="CYTOSINE DEAMINASE"/>
    <property type="match status" value="1"/>
</dbReference>
<dbReference type="EC" id="3.5.4.1" evidence="4"/>
<gene>
    <name evidence="4" type="ORF">MUB46_06845</name>
</gene>
<dbReference type="Proteomes" id="UP001320898">
    <property type="component" value="Unassembled WGS sequence"/>
</dbReference>
<dbReference type="InterPro" id="IPR011059">
    <property type="entry name" value="Metal-dep_hydrolase_composite"/>
</dbReference>
<reference evidence="4 5" key="1">
    <citation type="submission" date="2022-04" db="EMBL/GenBank/DDBJ databases">
        <authorList>
            <person name="Ye Y.-Q."/>
            <person name="Du Z.-J."/>
        </authorList>
    </citation>
    <scope>NUCLEOTIDE SEQUENCE [LARGE SCALE GENOMIC DNA]</scope>
    <source>
        <strain evidence="4 5">A6E488</strain>
    </source>
</reference>
<dbReference type="PANTHER" id="PTHR32027">
    <property type="entry name" value="CYTOSINE DEAMINASE"/>
    <property type="match status" value="1"/>
</dbReference>
<keyword evidence="5" id="KW-1185">Reference proteome</keyword>
<protein>
    <submittedName>
        <fullName evidence="4">Cytosine deaminase</fullName>
        <ecNumber evidence="4">3.5.4.1</ecNumber>
    </submittedName>
</protein>
<dbReference type="NCBIfam" id="NF005759">
    <property type="entry name" value="PRK07583.1"/>
    <property type="match status" value="1"/>
</dbReference>
<dbReference type="EMBL" id="JALIDZ010000003">
    <property type="protein sequence ID" value="MCT8971566.1"/>
    <property type="molecule type" value="Genomic_DNA"/>
</dbReference>
<dbReference type="Gene3D" id="2.30.40.10">
    <property type="entry name" value="Urease, subunit C, domain 1"/>
    <property type="match status" value="1"/>
</dbReference>